<dbReference type="GO" id="GO:0004386">
    <property type="term" value="F:helicase activity"/>
    <property type="evidence" value="ECO:0007669"/>
    <property type="project" value="UniProtKB-KW"/>
</dbReference>
<evidence type="ECO:0000259" key="6">
    <source>
        <dbReference type="PROSITE" id="PS51192"/>
    </source>
</evidence>
<evidence type="ECO:0000256" key="4">
    <source>
        <dbReference type="ARBA" id="ARBA00022840"/>
    </source>
</evidence>
<dbReference type="Proteomes" id="UP001154312">
    <property type="component" value="Unassembled WGS sequence"/>
</dbReference>
<accession>A0A9X4GYY3</accession>
<gene>
    <name evidence="8" type="ORF">L7E55_07605</name>
</gene>
<keyword evidence="9" id="KW-1185">Reference proteome</keyword>
<dbReference type="InterPro" id="IPR001650">
    <property type="entry name" value="Helicase_C-like"/>
</dbReference>
<comment type="caution">
    <text evidence="8">The sequence shown here is derived from an EMBL/GenBank/DDBJ whole genome shotgun (WGS) entry which is preliminary data.</text>
</comment>
<dbReference type="CDD" id="cd18793">
    <property type="entry name" value="SF2_C_SNF"/>
    <property type="match status" value="1"/>
</dbReference>
<evidence type="ECO:0000256" key="1">
    <source>
        <dbReference type="ARBA" id="ARBA00022741"/>
    </source>
</evidence>
<dbReference type="Gene3D" id="3.40.50.10810">
    <property type="entry name" value="Tandem AAA-ATPase domain"/>
    <property type="match status" value="1"/>
</dbReference>
<dbReference type="GO" id="GO:0016787">
    <property type="term" value="F:hydrolase activity"/>
    <property type="evidence" value="ECO:0007669"/>
    <property type="project" value="UniProtKB-KW"/>
</dbReference>
<dbReference type="SMART" id="SM00487">
    <property type="entry name" value="DEXDc"/>
    <property type="match status" value="1"/>
</dbReference>
<dbReference type="Gene3D" id="3.40.50.300">
    <property type="entry name" value="P-loop containing nucleotide triphosphate hydrolases"/>
    <property type="match status" value="1"/>
</dbReference>
<name>A0A9X4GYY3_9FIRM</name>
<proteinExistence type="predicted"/>
<dbReference type="InterPro" id="IPR038718">
    <property type="entry name" value="SNF2-like_sf"/>
</dbReference>
<dbReference type="CDD" id="cd18011">
    <property type="entry name" value="DEXDc_RapA"/>
    <property type="match status" value="1"/>
</dbReference>
<feature type="coiled-coil region" evidence="5">
    <location>
        <begin position="428"/>
        <end position="477"/>
    </location>
</feature>
<reference evidence="8" key="1">
    <citation type="submission" date="2022-02" db="EMBL/GenBank/DDBJ databases">
        <authorList>
            <person name="Leng L."/>
        </authorList>
    </citation>
    <scope>NUCLEOTIDE SEQUENCE</scope>
    <source>
        <strain evidence="8">JI</strain>
    </source>
</reference>
<feature type="domain" description="Helicase C-terminal" evidence="7">
    <location>
        <begin position="466"/>
        <end position="630"/>
    </location>
</feature>
<dbReference type="GO" id="GO:0005524">
    <property type="term" value="F:ATP binding"/>
    <property type="evidence" value="ECO:0007669"/>
    <property type="project" value="UniProtKB-KW"/>
</dbReference>
<dbReference type="AlphaFoldDB" id="A0A9X4GYY3"/>
<evidence type="ECO:0000313" key="8">
    <source>
        <dbReference type="EMBL" id="MDF9408225.1"/>
    </source>
</evidence>
<dbReference type="RefSeq" id="WP_277443520.1">
    <property type="nucleotide sequence ID" value="NZ_JAKOAV010000011.1"/>
</dbReference>
<keyword evidence="4" id="KW-0067">ATP-binding</keyword>
<evidence type="ECO:0000259" key="7">
    <source>
        <dbReference type="PROSITE" id="PS51194"/>
    </source>
</evidence>
<dbReference type="InterPro" id="IPR000330">
    <property type="entry name" value="SNF2_N"/>
</dbReference>
<dbReference type="InterPro" id="IPR014001">
    <property type="entry name" value="Helicase_ATP-bd"/>
</dbReference>
<keyword evidence="2" id="KW-0378">Hydrolase</keyword>
<dbReference type="SUPFAM" id="SSF52540">
    <property type="entry name" value="P-loop containing nucleoside triphosphate hydrolases"/>
    <property type="match status" value="2"/>
</dbReference>
<evidence type="ECO:0000313" key="9">
    <source>
        <dbReference type="Proteomes" id="UP001154312"/>
    </source>
</evidence>
<evidence type="ECO:0000256" key="3">
    <source>
        <dbReference type="ARBA" id="ARBA00022806"/>
    </source>
</evidence>
<dbReference type="InterPro" id="IPR057342">
    <property type="entry name" value="DEXDc_RapA"/>
</dbReference>
<dbReference type="PANTHER" id="PTHR10799">
    <property type="entry name" value="SNF2/RAD54 HELICASE FAMILY"/>
    <property type="match status" value="1"/>
</dbReference>
<keyword evidence="3" id="KW-0347">Helicase</keyword>
<dbReference type="PROSITE" id="PS51194">
    <property type="entry name" value="HELICASE_CTER"/>
    <property type="match status" value="1"/>
</dbReference>
<dbReference type="Pfam" id="PF00176">
    <property type="entry name" value="SNF2-rel_dom"/>
    <property type="match status" value="1"/>
</dbReference>
<organism evidence="8 9">
    <name type="scientific">Pelotomaculum isophthalicicum JI</name>
    <dbReference type="NCBI Taxonomy" id="947010"/>
    <lineage>
        <taxon>Bacteria</taxon>
        <taxon>Bacillati</taxon>
        <taxon>Bacillota</taxon>
        <taxon>Clostridia</taxon>
        <taxon>Eubacteriales</taxon>
        <taxon>Desulfotomaculaceae</taxon>
        <taxon>Pelotomaculum</taxon>
    </lineage>
</organism>
<dbReference type="PROSITE" id="PS51192">
    <property type="entry name" value="HELICASE_ATP_BIND_1"/>
    <property type="match status" value="1"/>
</dbReference>
<dbReference type="Pfam" id="PF00271">
    <property type="entry name" value="Helicase_C"/>
    <property type="match status" value="1"/>
</dbReference>
<evidence type="ECO:0000256" key="2">
    <source>
        <dbReference type="ARBA" id="ARBA00022801"/>
    </source>
</evidence>
<dbReference type="SMART" id="SM00490">
    <property type="entry name" value="HELICc"/>
    <property type="match status" value="1"/>
</dbReference>
<evidence type="ECO:0000256" key="5">
    <source>
        <dbReference type="SAM" id="Coils"/>
    </source>
</evidence>
<dbReference type="InterPro" id="IPR049730">
    <property type="entry name" value="SNF2/RAD54-like_C"/>
</dbReference>
<dbReference type="InterPro" id="IPR027417">
    <property type="entry name" value="P-loop_NTPase"/>
</dbReference>
<sequence>MLRAGEIVRGPQWPETVEIKKCEPSAFCFYLVEALGRDTRAYYETLLEEFQFGLVERLSEGRERPALSAAAFQRYLQYLALEEESKFSKTRALGSHQVIPLPHQIEAVYGRMLQSPQVRYLLADDPGAGKTIMAGMLLRELQARGMADRILILVPPLVLVQWRDELLEKFSLDFQIISRTTVSEAGGKNPFVEYPFCLASIYWASRDDITLLVRDASFDLVIVDEAHKMAAYTQGKKVRKIKRTKLYQLGESILRHAPHRLLLTATPHKGDMENFRHLMQLIDQDIFSRFSAEETLRDKVNPFIIRRLKERMVHFDGTPIFPPRRVKTIEFELSPAELDLYEAVTEYVRRHFNQAARSGNNRIAFTMMLLQRRLSSSLEAIHLSLERRHQKIVELIKVTLEERERLQEDLISFDPEQYEEETPEAQSELEEKAELVFEQVNLEELEREQKELELLLKKSAQIRMNNVERKYQELEETIFGENGLLNKGEKILIFTEARDTLLYLERRLLGRVPRVAKIEGSFSMEQRREQVELFRTQCPIMLATDAGGESINLQFCNQMINYDMPWNPNKLEQRMGRIHRIGQKNEVFVFNLVAGNTREGDVMRTLLKKIEQMRKDLGKDLVYDFIGDVLEDNEITLAELMQECVLNRQNLDQIIEGIDRVLSKEHQRLLQVAAEERLDEESIDLPGMRREQNTLFINRVPSRVYAQFTKEALTARKVAIAEGESKDYFRIEHFPKSVRDFARRENIRVRLDDVNYRLTGNESLAGDNAELLSGEHPLYKLAMALTRQEWQSIALDHIEIGYPTKEPLLVEIYEVGIVDGTGRELARELLHIARRENGSFIYLNPYWLYSADFSGVVGSKPLVEEEQFRNQAIHKAMQKMVEFRNKREEQLNKKSQFLRRAFEAQYRETMRKLTEYRATNVDKRFSALINQMNAQLIEIEERREQRITEIERERSIQMRPARRLLKITLRPGDSSNISSTARSIHEDWIGSIQRYELLSGRTNLQVFDEFGMVDFYSETPEGEPRLIITTDSPFYQLSREHRQDLGEWIEKTYLYYIENKEVVWVSKVLD</sequence>
<protein>
    <submittedName>
        <fullName evidence="8">SNF2-related protein</fullName>
    </submittedName>
</protein>
<feature type="domain" description="Helicase ATP-binding" evidence="6">
    <location>
        <begin position="111"/>
        <end position="285"/>
    </location>
</feature>
<keyword evidence="5" id="KW-0175">Coiled coil</keyword>
<keyword evidence="1" id="KW-0547">Nucleotide-binding</keyword>
<dbReference type="EMBL" id="JAKOAV010000011">
    <property type="protein sequence ID" value="MDF9408225.1"/>
    <property type="molecule type" value="Genomic_DNA"/>
</dbReference>